<feature type="region of interest" description="Disordered" evidence="1">
    <location>
        <begin position="397"/>
        <end position="418"/>
    </location>
</feature>
<accession>A0AAW0C5W1</accession>
<gene>
    <name evidence="2" type="ORF">VNI00_012602</name>
</gene>
<name>A0AAW0C5W1_9AGAR</name>
<feature type="region of interest" description="Disordered" evidence="1">
    <location>
        <begin position="104"/>
        <end position="127"/>
    </location>
</feature>
<proteinExistence type="predicted"/>
<organism evidence="2 3">
    <name type="scientific">Paramarasmius palmivorus</name>
    <dbReference type="NCBI Taxonomy" id="297713"/>
    <lineage>
        <taxon>Eukaryota</taxon>
        <taxon>Fungi</taxon>
        <taxon>Dikarya</taxon>
        <taxon>Basidiomycota</taxon>
        <taxon>Agaricomycotina</taxon>
        <taxon>Agaricomycetes</taxon>
        <taxon>Agaricomycetidae</taxon>
        <taxon>Agaricales</taxon>
        <taxon>Marasmiineae</taxon>
        <taxon>Marasmiaceae</taxon>
        <taxon>Paramarasmius</taxon>
    </lineage>
</organism>
<comment type="caution">
    <text evidence="2">The sequence shown here is derived from an EMBL/GenBank/DDBJ whole genome shotgun (WGS) entry which is preliminary data.</text>
</comment>
<feature type="compositionally biased region" description="Polar residues" evidence="1">
    <location>
        <begin position="403"/>
        <end position="418"/>
    </location>
</feature>
<dbReference type="AlphaFoldDB" id="A0AAW0C5W1"/>
<sequence>MQSPHTTDKSPVQSLPNELLAQIVCQALDFFPDCDLLSRRDLLSLLLTSKRIHAIVILNAPFHRISLNCWRADDDERCHHDPASTSFLIFLIENAKHPLELDIDLSPSHTESDTESDEGRSLSPTQHDDPAVPCLCLDILLHRQWGELKITTCWGFDRICDLLDKEIPPGHIHSLTRFETGVSNGDGGDHFPRLLNILALRQLRGTLSTATWGWYPLPQHVDIQPRLPFITTLTLYSSTIAVLPVVARLPSLQSVQLNLSFGDWTLRPEWRWSRGDVCLPHLQYLEFIITTEPTHHFHDILQYLVVPGLRSLSIEWSAPESPTTSKFFFDGIRALIRRTSTSLRNFTFHNLQTKSNYNGEEFADMLISCQFALSGFQYHYRGFDLWYDEDTPSDGNWGPIPTWGSTDSFDQPAPSGSG</sequence>
<evidence type="ECO:0008006" key="4">
    <source>
        <dbReference type="Google" id="ProtNLM"/>
    </source>
</evidence>
<reference evidence="2 3" key="1">
    <citation type="submission" date="2024-01" db="EMBL/GenBank/DDBJ databases">
        <title>A draft genome for a cacao thread blight-causing isolate of Paramarasmius palmivorus.</title>
        <authorList>
            <person name="Baruah I.K."/>
            <person name="Bukari Y."/>
            <person name="Amoako-Attah I."/>
            <person name="Meinhardt L.W."/>
            <person name="Bailey B.A."/>
            <person name="Cohen S.P."/>
        </authorList>
    </citation>
    <scope>NUCLEOTIDE SEQUENCE [LARGE SCALE GENOMIC DNA]</scope>
    <source>
        <strain evidence="2 3">GH-12</strain>
    </source>
</reference>
<keyword evidence="3" id="KW-1185">Reference proteome</keyword>
<evidence type="ECO:0000313" key="2">
    <source>
        <dbReference type="EMBL" id="KAK7033975.1"/>
    </source>
</evidence>
<dbReference type="EMBL" id="JAYKXP010000059">
    <property type="protein sequence ID" value="KAK7033975.1"/>
    <property type="molecule type" value="Genomic_DNA"/>
</dbReference>
<dbReference type="Proteomes" id="UP001383192">
    <property type="component" value="Unassembled WGS sequence"/>
</dbReference>
<evidence type="ECO:0000256" key="1">
    <source>
        <dbReference type="SAM" id="MobiDB-lite"/>
    </source>
</evidence>
<protein>
    <recommendedName>
        <fullName evidence="4">F-box domain-containing protein</fullName>
    </recommendedName>
</protein>
<evidence type="ECO:0000313" key="3">
    <source>
        <dbReference type="Proteomes" id="UP001383192"/>
    </source>
</evidence>